<gene>
    <name evidence="1" type="ORF">O6H91_03G095100</name>
</gene>
<comment type="caution">
    <text evidence="1">The sequence shown here is derived from an EMBL/GenBank/DDBJ whole genome shotgun (WGS) entry which is preliminary data.</text>
</comment>
<evidence type="ECO:0000313" key="2">
    <source>
        <dbReference type="Proteomes" id="UP001162992"/>
    </source>
</evidence>
<dbReference type="EMBL" id="CM055094">
    <property type="protein sequence ID" value="KAJ7563061.1"/>
    <property type="molecule type" value="Genomic_DNA"/>
</dbReference>
<sequence>MEGVRAVLRSCVARVGGLTAIVVLLLCAVLTLITHATSRKKKACPPVKEGMVEICESLDWAPARRRVFAAFQSFRTTFPHTLFHENNPRVKTKEMYQINTRGVELFTKSWFPETDPAKAIVCLCHGYGDTITFYLDGFARKLATAQYVVLGMDYEGFGLSSGLHGYIHNFDTIVDDVIEHYSTVTEQPELMGLPRFLFGQSMGGAVALKVLLKQQNAWNGAILVAPMCKIADDMYPPWLLVQILKVLVPMFPTWKLVPNRDVAGYGFRDIKKRKQTAYNVIGYGDRPRLKTALELLRATDDIEANLHRVSLPLLILHGAADRITDPSVSKALYQLASSSEKNLHLYEDAWHCILEGESDEIIHKVLGDIIVWLDSHCDTQVCNK</sequence>
<name>A0ACC2E9B6_DIPCM</name>
<organism evidence="1 2">
    <name type="scientific">Diphasiastrum complanatum</name>
    <name type="common">Issler's clubmoss</name>
    <name type="synonym">Lycopodium complanatum</name>
    <dbReference type="NCBI Taxonomy" id="34168"/>
    <lineage>
        <taxon>Eukaryota</taxon>
        <taxon>Viridiplantae</taxon>
        <taxon>Streptophyta</taxon>
        <taxon>Embryophyta</taxon>
        <taxon>Tracheophyta</taxon>
        <taxon>Lycopodiopsida</taxon>
        <taxon>Lycopodiales</taxon>
        <taxon>Lycopodiaceae</taxon>
        <taxon>Lycopodioideae</taxon>
        <taxon>Diphasiastrum</taxon>
    </lineage>
</organism>
<protein>
    <submittedName>
        <fullName evidence="1">Uncharacterized protein</fullName>
    </submittedName>
</protein>
<accession>A0ACC2E9B6</accession>
<keyword evidence="2" id="KW-1185">Reference proteome</keyword>
<dbReference type="Proteomes" id="UP001162992">
    <property type="component" value="Chromosome 3"/>
</dbReference>
<evidence type="ECO:0000313" key="1">
    <source>
        <dbReference type="EMBL" id="KAJ7563061.1"/>
    </source>
</evidence>
<reference evidence="2" key="1">
    <citation type="journal article" date="2024" name="Proc. Natl. Acad. Sci. U.S.A.">
        <title>Extraordinary preservation of gene collinearity over three hundred million years revealed in homosporous lycophytes.</title>
        <authorList>
            <person name="Li C."/>
            <person name="Wickell D."/>
            <person name="Kuo L.Y."/>
            <person name="Chen X."/>
            <person name="Nie B."/>
            <person name="Liao X."/>
            <person name="Peng D."/>
            <person name="Ji J."/>
            <person name="Jenkins J."/>
            <person name="Williams M."/>
            <person name="Shu S."/>
            <person name="Plott C."/>
            <person name="Barry K."/>
            <person name="Rajasekar S."/>
            <person name="Grimwood J."/>
            <person name="Han X."/>
            <person name="Sun S."/>
            <person name="Hou Z."/>
            <person name="He W."/>
            <person name="Dai G."/>
            <person name="Sun C."/>
            <person name="Schmutz J."/>
            <person name="Leebens-Mack J.H."/>
            <person name="Li F.W."/>
            <person name="Wang L."/>
        </authorList>
    </citation>
    <scope>NUCLEOTIDE SEQUENCE [LARGE SCALE GENOMIC DNA]</scope>
    <source>
        <strain evidence="2">cv. PW_Plant_1</strain>
    </source>
</reference>
<proteinExistence type="predicted"/>